<accession>A0A2A2LP50</accession>
<evidence type="ECO:0000313" key="4">
    <source>
        <dbReference type="Proteomes" id="UP000218231"/>
    </source>
</evidence>
<proteinExistence type="inferred from homology"/>
<dbReference type="InterPro" id="IPR007763">
    <property type="entry name" value="NDUFA12"/>
</dbReference>
<name>A0A2A2LP50_9BILA</name>
<dbReference type="GO" id="GO:0045271">
    <property type="term" value="C:respiratory chain complex I"/>
    <property type="evidence" value="ECO:0007669"/>
    <property type="project" value="InterPro"/>
</dbReference>
<evidence type="ECO:0000256" key="2">
    <source>
        <dbReference type="SAM" id="MobiDB-lite"/>
    </source>
</evidence>
<organism evidence="3 4">
    <name type="scientific">Diploscapter pachys</name>
    <dbReference type="NCBI Taxonomy" id="2018661"/>
    <lineage>
        <taxon>Eukaryota</taxon>
        <taxon>Metazoa</taxon>
        <taxon>Ecdysozoa</taxon>
        <taxon>Nematoda</taxon>
        <taxon>Chromadorea</taxon>
        <taxon>Rhabditida</taxon>
        <taxon>Rhabditina</taxon>
        <taxon>Rhabditomorpha</taxon>
        <taxon>Rhabditoidea</taxon>
        <taxon>Rhabditidae</taxon>
        <taxon>Diploscapter</taxon>
    </lineage>
</organism>
<evidence type="ECO:0000256" key="1">
    <source>
        <dbReference type="ARBA" id="ARBA00007355"/>
    </source>
</evidence>
<protein>
    <recommendedName>
        <fullName evidence="5">NADH dehydrogenase [ubiquinone] 1 alpha subcomplex subunit 12</fullName>
    </recommendedName>
</protein>
<dbReference type="PANTHER" id="PTHR32470">
    <property type="entry name" value="ADH DEHYDROGENASE [UBIQUINONE] 1 ALPHA SUBCOMPLEX ASSEMBLY FACTOR 2"/>
    <property type="match status" value="1"/>
</dbReference>
<dbReference type="InterPro" id="IPR052618">
    <property type="entry name" value="ComplexI_NDUFA12"/>
</dbReference>
<dbReference type="PANTHER" id="PTHR32470:SF2">
    <property type="entry name" value="NADH DEHYDROGENASE [UBIQUINONE] 1 ALPHA SUBCOMPLEX ASSEMBLY FACTOR 2"/>
    <property type="match status" value="1"/>
</dbReference>
<feature type="region of interest" description="Disordered" evidence="2">
    <location>
        <begin position="49"/>
        <end position="74"/>
    </location>
</feature>
<dbReference type="Proteomes" id="UP000218231">
    <property type="component" value="Unassembled WGS sequence"/>
</dbReference>
<gene>
    <name evidence="3" type="ORF">WR25_06064</name>
</gene>
<comment type="caution">
    <text evidence="3">The sequence shown here is derived from an EMBL/GenBank/DDBJ whole genome shotgun (WGS) entry which is preliminary data.</text>
</comment>
<feature type="region of interest" description="Disordered" evidence="2">
    <location>
        <begin position="96"/>
        <end position="156"/>
    </location>
</feature>
<sequence length="156" mass="17594">MSRPGAWAVVWQNFKQYMKKDWSKKHFVGTDEFGNQYYELSNRYGNVSRGFEPPSGQNKYWRPGQPLPQPPIEWSSWVKGTRRIPPTDQEIALNRMKQQAQIAEDTKTAKQAPHVSSTGKGAGDTGPKAYPSFKSLEVSPGAQEDDEAPGRLPKQN</sequence>
<dbReference type="Pfam" id="PF05071">
    <property type="entry name" value="NDUFA12"/>
    <property type="match status" value="1"/>
</dbReference>
<keyword evidence="4" id="KW-1185">Reference proteome</keyword>
<dbReference type="GO" id="GO:0032981">
    <property type="term" value="P:mitochondrial respiratory chain complex I assembly"/>
    <property type="evidence" value="ECO:0007669"/>
    <property type="project" value="TreeGrafter"/>
</dbReference>
<dbReference type="EMBL" id="LIAE01006546">
    <property type="protein sequence ID" value="PAV87825.1"/>
    <property type="molecule type" value="Genomic_DNA"/>
</dbReference>
<dbReference type="OrthoDB" id="10255576at2759"/>
<evidence type="ECO:0008006" key="5">
    <source>
        <dbReference type="Google" id="ProtNLM"/>
    </source>
</evidence>
<comment type="similarity">
    <text evidence="1">Belongs to the complex I NDUFA12 subunit family.</text>
</comment>
<dbReference type="AlphaFoldDB" id="A0A2A2LP50"/>
<dbReference type="STRING" id="2018661.A0A2A2LP50"/>
<evidence type="ECO:0000313" key="3">
    <source>
        <dbReference type="EMBL" id="PAV87825.1"/>
    </source>
</evidence>
<dbReference type="GO" id="GO:0005739">
    <property type="term" value="C:mitochondrion"/>
    <property type="evidence" value="ECO:0007669"/>
    <property type="project" value="TreeGrafter"/>
</dbReference>
<reference evidence="3 4" key="1">
    <citation type="journal article" date="2017" name="Curr. Biol.">
        <title>Genome architecture and evolution of a unichromosomal asexual nematode.</title>
        <authorList>
            <person name="Fradin H."/>
            <person name="Zegar C."/>
            <person name="Gutwein M."/>
            <person name="Lucas J."/>
            <person name="Kovtun M."/>
            <person name="Corcoran D."/>
            <person name="Baugh L.R."/>
            <person name="Kiontke K."/>
            <person name="Gunsalus K."/>
            <person name="Fitch D.H."/>
            <person name="Piano F."/>
        </authorList>
    </citation>
    <scope>NUCLEOTIDE SEQUENCE [LARGE SCALE GENOMIC DNA]</scope>
    <source>
        <strain evidence="3">PF1309</strain>
    </source>
</reference>